<feature type="transmembrane region" description="Helical" evidence="2">
    <location>
        <begin position="217"/>
        <end position="234"/>
    </location>
</feature>
<dbReference type="Pfam" id="PF02517">
    <property type="entry name" value="Rce1-like"/>
    <property type="match status" value="1"/>
</dbReference>
<evidence type="ECO:0000313" key="6">
    <source>
        <dbReference type="Proteomes" id="UP000188600"/>
    </source>
</evidence>
<feature type="transmembrane region" description="Helical" evidence="2">
    <location>
        <begin position="137"/>
        <end position="154"/>
    </location>
</feature>
<dbReference type="EMBL" id="MSPR01000004">
    <property type="protein sequence ID" value="ONK30253.1"/>
    <property type="molecule type" value="Genomic_DNA"/>
</dbReference>
<evidence type="ECO:0000313" key="7">
    <source>
        <dbReference type="Proteomes" id="UP000188946"/>
    </source>
</evidence>
<dbReference type="InterPro" id="IPR052710">
    <property type="entry name" value="CAAX_protease"/>
</dbReference>
<evidence type="ECO:0000256" key="1">
    <source>
        <dbReference type="ARBA" id="ARBA00009067"/>
    </source>
</evidence>
<accession>A0AB36JU35</accession>
<keyword evidence="2" id="KW-0812">Transmembrane</keyword>
<dbReference type="GO" id="GO:0080120">
    <property type="term" value="P:CAAX-box protein maturation"/>
    <property type="evidence" value="ECO:0007669"/>
    <property type="project" value="UniProtKB-ARBA"/>
</dbReference>
<sequence>MSRKALHQICLYSLLLLVANWGLNVLSYFVTGTTYYVIKTGLLALIFYLAGHRFLALKMPLKARFGLGEQLRVNWLNLVYLFFICIPLLIFGLVEHLDYLPIALVTALGAGFVEEYICRGILLQIAFKDGLHSYKNVLQAALISSLVFGLAHLGNLRTQALDVTLFQVYYAMAIGLYFAAVVIRTRSLWWTIFIHFMIDLASFLATAGINATSQPTLVSALSWLSVIIIALILIRPKQIQRLLDKNI</sequence>
<reference evidence="6 7" key="1">
    <citation type="submission" date="2016-12" db="EMBL/GenBank/DDBJ databases">
        <authorList>
            <person name="Gulvik C.A."/>
        </authorList>
    </citation>
    <scope>NUCLEOTIDE SEQUENCE [LARGE SCALE GENOMIC DNA]</scope>
    <source>
        <strain evidence="5 7">12-5202</strain>
        <strain evidence="4 6">12-5291</strain>
    </source>
</reference>
<organism evidence="4 6">
    <name type="scientific">Streptococcus azizii</name>
    <dbReference type="NCBI Taxonomy" id="1579424"/>
    <lineage>
        <taxon>Bacteria</taxon>
        <taxon>Bacillati</taxon>
        <taxon>Bacillota</taxon>
        <taxon>Bacilli</taxon>
        <taxon>Lactobacillales</taxon>
        <taxon>Streptococcaceae</taxon>
        <taxon>Streptococcus</taxon>
    </lineage>
</organism>
<evidence type="ECO:0000313" key="5">
    <source>
        <dbReference type="EMBL" id="ONK30253.1"/>
    </source>
</evidence>
<name>A0AB36JU35_9STRE</name>
<evidence type="ECO:0000259" key="3">
    <source>
        <dbReference type="Pfam" id="PF02517"/>
    </source>
</evidence>
<dbReference type="InterPro" id="IPR003675">
    <property type="entry name" value="Rce1/LyrA-like_dom"/>
</dbReference>
<feature type="transmembrane region" description="Helical" evidence="2">
    <location>
        <begin position="9"/>
        <end position="30"/>
    </location>
</feature>
<dbReference type="Proteomes" id="UP000188600">
    <property type="component" value="Unassembled WGS sequence"/>
</dbReference>
<feature type="transmembrane region" description="Helical" evidence="2">
    <location>
        <begin position="166"/>
        <end position="183"/>
    </location>
</feature>
<dbReference type="PANTHER" id="PTHR36435:SF1">
    <property type="entry name" value="CAAX AMINO TERMINAL PROTEASE FAMILY PROTEIN"/>
    <property type="match status" value="1"/>
</dbReference>
<dbReference type="RefSeq" id="WP_076995642.1">
    <property type="nucleotide sequence ID" value="NZ_MSPR01000004.1"/>
</dbReference>
<feature type="transmembrane region" description="Helical" evidence="2">
    <location>
        <begin position="190"/>
        <end position="211"/>
    </location>
</feature>
<proteinExistence type="inferred from homology"/>
<dbReference type="Proteomes" id="UP000188946">
    <property type="component" value="Unassembled WGS sequence"/>
</dbReference>
<comment type="caution">
    <text evidence="4">The sequence shown here is derived from an EMBL/GenBank/DDBJ whole genome shotgun (WGS) entry which is preliminary data.</text>
</comment>
<keyword evidence="7" id="KW-1185">Reference proteome</keyword>
<gene>
    <name evidence="5" type="ORF">BVE84_03145</name>
    <name evidence="4" type="ORF">BVE86_02425</name>
</gene>
<comment type="similarity">
    <text evidence="1">Belongs to the UPF0177 family.</text>
</comment>
<dbReference type="EMBL" id="MSPT01000004">
    <property type="protein sequence ID" value="ONK28568.1"/>
    <property type="molecule type" value="Genomic_DNA"/>
</dbReference>
<protein>
    <recommendedName>
        <fullName evidence="3">CAAX prenyl protease 2/Lysostaphin resistance protein A-like domain-containing protein</fullName>
    </recommendedName>
</protein>
<feature type="transmembrane region" description="Helical" evidence="2">
    <location>
        <begin position="36"/>
        <end position="55"/>
    </location>
</feature>
<dbReference type="GO" id="GO:0004175">
    <property type="term" value="F:endopeptidase activity"/>
    <property type="evidence" value="ECO:0007669"/>
    <property type="project" value="UniProtKB-ARBA"/>
</dbReference>
<feature type="domain" description="CAAX prenyl protease 2/Lysostaphin resistance protein A-like" evidence="3">
    <location>
        <begin position="99"/>
        <end position="200"/>
    </location>
</feature>
<evidence type="ECO:0000256" key="2">
    <source>
        <dbReference type="SAM" id="Phobius"/>
    </source>
</evidence>
<keyword evidence="2" id="KW-1133">Transmembrane helix</keyword>
<evidence type="ECO:0000313" key="4">
    <source>
        <dbReference type="EMBL" id="ONK28568.1"/>
    </source>
</evidence>
<feature type="transmembrane region" description="Helical" evidence="2">
    <location>
        <begin position="99"/>
        <end position="117"/>
    </location>
</feature>
<dbReference type="AlphaFoldDB" id="A0AB36JU35"/>
<feature type="transmembrane region" description="Helical" evidence="2">
    <location>
        <begin position="75"/>
        <end position="93"/>
    </location>
</feature>
<keyword evidence="2" id="KW-0472">Membrane</keyword>
<dbReference type="PANTHER" id="PTHR36435">
    <property type="entry name" value="SLR1288 PROTEIN"/>
    <property type="match status" value="1"/>
</dbReference>